<feature type="compositionally biased region" description="Pro residues" evidence="1">
    <location>
        <begin position="1"/>
        <end position="17"/>
    </location>
</feature>
<dbReference type="RefSeq" id="WP_378751511.1">
    <property type="nucleotide sequence ID" value="NZ_JBHSSV010000005.1"/>
</dbReference>
<evidence type="ECO:0000256" key="1">
    <source>
        <dbReference type="SAM" id="MobiDB-lite"/>
    </source>
</evidence>
<gene>
    <name evidence="3" type="ORF">ACFQZV_01360</name>
</gene>
<proteinExistence type="predicted"/>
<organism evidence="3 4">
    <name type="scientific">Microbacterium koreense</name>
    <dbReference type="NCBI Taxonomy" id="323761"/>
    <lineage>
        <taxon>Bacteria</taxon>
        <taxon>Bacillati</taxon>
        <taxon>Actinomycetota</taxon>
        <taxon>Actinomycetes</taxon>
        <taxon>Micrococcales</taxon>
        <taxon>Microbacteriaceae</taxon>
        <taxon>Microbacterium</taxon>
    </lineage>
</organism>
<evidence type="ECO:0000256" key="2">
    <source>
        <dbReference type="SAM" id="Phobius"/>
    </source>
</evidence>
<dbReference type="EMBL" id="JBHTIM010000001">
    <property type="protein sequence ID" value="MFD0779943.1"/>
    <property type="molecule type" value="Genomic_DNA"/>
</dbReference>
<reference evidence="4" key="1">
    <citation type="journal article" date="2019" name="Int. J. Syst. Evol. Microbiol.">
        <title>The Global Catalogue of Microorganisms (GCM) 10K type strain sequencing project: providing services to taxonomists for standard genome sequencing and annotation.</title>
        <authorList>
            <consortium name="The Broad Institute Genomics Platform"/>
            <consortium name="The Broad Institute Genome Sequencing Center for Infectious Disease"/>
            <person name="Wu L."/>
            <person name="Ma J."/>
        </authorList>
    </citation>
    <scope>NUCLEOTIDE SEQUENCE [LARGE SCALE GENOMIC DNA]</scope>
    <source>
        <strain evidence="4">CCUG 50754</strain>
    </source>
</reference>
<evidence type="ECO:0000313" key="4">
    <source>
        <dbReference type="Proteomes" id="UP001597042"/>
    </source>
</evidence>
<sequence length="282" mass="28749">MTITPPAPPQMTPPTPTDPTNGPSAASRVIAILAIVFGGLVIVGVLTWTFVASLVSVESRTSNASVAVAGVDTLDIDLAAGSLRVEFSDVAEAELEARSARGADDWTFERVGDTLRVASPQWWGGFGWLFSGPGDAVLVLPDDLQGADAALTLSAGDLRVDGDFGTLDLDVNAGQADVRGTATDATVQVNAGGADVELRDVERGEFGVSAGDLVADLRGNSPDDLRLSVSAGTLTISIPDGEYDVSSDVSAGDFDNRIGSTPGADSTVSATVSAGSLTLRAD</sequence>
<dbReference type="Proteomes" id="UP001597042">
    <property type="component" value="Unassembled WGS sequence"/>
</dbReference>
<name>A0ABW2ZMV6_9MICO</name>
<keyword evidence="4" id="KW-1185">Reference proteome</keyword>
<comment type="caution">
    <text evidence="3">The sequence shown here is derived from an EMBL/GenBank/DDBJ whole genome shotgun (WGS) entry which is preliminary data.</text>
</comment>
<keyword evidence="2" id="KW-0812">Transmembrane</keyword>
<keyword evidence="2" id="KW-1133">Transmembrane helix</keyword>
<feature type="region of interest" description="Disordered" evidence="1">
    <location>
        <begin position="1"/>
        <end position="23"/>
    </location>
</feature>
<feature type="transmembrane region" description="Helical" evidence="2">
    <location>
        <begin position="29"/>
        <end position="55"/>
    </location>
</feature>
<accession>A0ABW2ZMV6</accession>
<protein>
    <submittedName>
        <fullName evidence="3">Hsp20/alpha crystallin family protein</fullName>
    </submittedName>
</protein>
<evidence type="ECO:0000313" key="3">
    <source>
        <dbReference type="EMBL" id="MFD0779943.1"/>
    </source>
</evidence>
<dbReference type="CDD" id="cd06464">
    <property type="entry name" value="ACD_sHsps-like"/>
    <property type="match status" value="1"/>
</dbReference>
<keyword evidence="2" id="KW-0472">Membrane</keyword>